<feature type="domain" description="ABC3 transporter permease C-terminal" evidence="8">
    <location>
        <begin position="761"/>
        <end position="875"/>
    </location>
</feature>
<keyword evidence="2" id="KW-1003">Cell membrane</keyword>
<name>A0A2A5AZX8_9GAMM</name>
<comment type="caution">
    <text evidence="9">The sequence shown here is derived from an EMBL/GenBank/DDBJ whole genome shotgun (WGS) entry which is preliminary data.</text>
</comment>
<feature type="transmembrane region" description="Helical" evidence="7">
    <location>
        <begin position="412"/>
        <end position="429"/>
    </location>
</feature>
<feature type="transmembrane region" description="Helical" evidence="7">
    <location>
        <begin position="369"/>
        <end position="391"/>
    </location>
</feature>
<feature type="transmembrane region" description="Helical" evidence="7">
    <location>
        <begin position="275"/>
        <end position="293"/>
    </location>
</feature>
<feature type="transmembrane region" description="Helical" evidence="7">
    <location>
        <begin position="761"/>
        <end position="780"/>
    </location>
</feature>
<sequence>MSESGHSAVLHDNKSLRTLFGLALRLLWRDWRGGEIRLLLLSLIMAVTSVTGIALFTDRLEKALLLESANMLAADRVLRSSQVPPEEILLEAESRGLRTARTLSFTSMAFSDSGNMLVAAKAVSNTYPLRGEVIIADAAFIRGTPVQNGPSTGEVWLESRALSALSIEVGDSVYVGEAELTVSKIIIAEPDRQQGGMLDNAGPRLMLSMEDVALTNVVQVGSRVSYRYLFANDDIETLDSFNQWLRDEYENEYYLRDVRDESEEVSDALNKAESFLLLGSLFAVLLAGVAIALTAKRYSERHYDYVAILKTFGCTSAQIGIIYLSIQVVLALISIIIGCVLGWLVHQGILQLLQTVILVSLPPAGYQPYVIGSLTAVICLLSFALPPLLALRETPPLRVLRKDLSQQKFGANVPYLFGMFGTVFLILWYSQDLMLTTVLVGSVAAIALFLSVVSYALLRSSGSVGMKAGSAWKLAMTAARRRRKQNVLQVMVFSITIMSLLILTLLRTDLIDDWQAQLPEDTPNHFMMNITQSQIAGIESFFEENGIVSNAFYPLISARVIAVNGDEPDPQEDLDTDANRSSITEGAQADDDESEDQSGDQESSAGESGEQGQVRGRLSRRQVTWADELPADNRVTEGSWWDENIEAGYVSIEDEYASWLGIEIGDSVEFEINQQTVSAEVSSFRSVRWDNMQPNFFIIFSPGTIDYLGATFLSTALMEREQKILLNDLVRLFPTMVIIEVDALIEQIQNIIAQVTSAIELISVLVLVCGALVLLSCVNATLDERFHENAILRTLGAGKKLILTSLLIEFSMIGMVAGIIATIGAEGSLYYLQEQVFEQDFNFHYWVWVAGPLIGMVVIAGLGVNSTRKVVSISPLNVLRRVV</sequence>
<organism evidence="9 10">
    <name type="scientific">SAR86 cluster bacterium</name>
    <dbReference type="NCBI Taxonomy" id="2030880"/>
    <lineage>
        <taxon>Bacteria</taxon>
        <taxon>Pseudomonadati</taxon>
        <taxon>Pseudomonadota</taxon>
        <taxon>Gammaproteobacteria</taxon>
        <taxon>SAR86 cluster</taxon>
    </lineage>
</organism>
<dbReference type="InterPro" id="IPR003838">
    <property type="entry name" value="ABC3_permease_C"/>
</dbReference>
<evidence type="ECO:0000256" key="6">
    <source>
        <dbReference type="SAM" id="MobiDB-lite"/>
    </source>
</evidence>
<evidence type="ECO:0000256" key="2">
    <source>
        <dbReference type="ARBA" id="ARBA00022475"/>
    </source>
</evidence>
<dbReference type="Proteomes" id="UP000218327">
    <property type="component" value="Unassembled WGS sequence"/>
</dbReference>
<gene>
    <name evidence="9" type="ORF">COA96_08515</name>
</gene>
<evidence type="ECO:0000256" key="5">
    <source>
        <dbReference type="ARBA" id="ARBA00023136"/>
    </source>
</evidence>
<reference evidence="10" key="1">
    <citation type="submission" date="2017-08" db="EMBL/GenBank/DDBJ databases">
        <title>A dynamic microbial community with high functional redundancy inhabits the cold, oxic subseafloor aquifer.</title>
        <authorList>
            <person name="Tully B.J."/>
            <person name="Wheat C.G."/>
            <person name="Glazer B.T."/>
            <person name="Huber J.A."/>
        </authorList>
    </citation>
    <scope>NUCLEOTIDE SEQUENCE [LARGE SCALE GENOMIC DNA]</scope>
</reference>
<dbReference type="AlphaFoldDB" id="A0A2A5AZX8"/>
<keyword evidence="3 7" id="KW-0812">Transmembrane</keyword>
<comment type="subcellular location">
    <subcellularLocation>
        <location evidence="1">Cell membrane</location>
        <topology evidence="1">Multi-pass membrane protein</topology>
    </subcellularLocation>
</comment>
<proteinExistence type="predicted"/>
<feature type="transmembrane region" description="Helical" evidence="7">
    <location>
        <begin position="305"/>
        <end position="324"/>
    </location>
</feature>
<dbReference type="PANTHER" id="PTHR30287:SF1">
    <property type="entry name" value="INNER MEMBRANE PROTEIN"/>
    <property type="match status" value="1"/>
</dbReference>
<feature type="domain" description="ABC3 transporter permease C-terminal" evidence="8">
    <location>
        <begin position="279"/>
        <end position="396"/>
    </location>
</feature>
<dbReference type="EMBL" id="NVVJ01000022">
    <property type="protein sequence ID" value="PCJ24867.1"/>
    <property type="molecule type" value="Genomic_DNA"/>
</dbReference>
<accession>A0A2A5AZX8</accession>
<feature type="transmembrane region" description="Helical" evidence="7">
    <location>
        <begin position="486"/>
        <end position="506"/>
    </location>
</feature>
<dbReference type="GO" id="GO:0005886">
    <property type="term" value="C:plasma membrane"/>
    <property type="evidence" value="ECO:0007669"/>
    <property type="project" value="UniProtKB-SubCell"/>
</dbReference>
<feature type="transmembrane region" description="Helical" evidence="7">
    <location>
        <begin position="329"/>
        <end position="349"/>
    </location>
</feature>
<evidence type="ECO:0000256" key="7">
    <source>
        <dbReference type="SAM" id="Phobius"/>
    </source>
</evidence>
<dbReference type="InterPro" id="IPR038766">
    <property type="entry name" value="Membrane_comp_ABC_pdt"/>
</dbReference>
<keyword evidence="4 7" id="KW-1133">Transmembrane helix</keyword>
<feature type="transmembrane region" description="Helical" evidence="7">
    <location>
        <begin position="845"/>
        <end position="864"/>
    </location>
</feature>
<feature type="transmembrane region" description="Helical" evidence="7">
    <location>
        <begin position="36"/>
        <end position="56"/>
    </location>
</feature>
<evidence type="ECO:0000259" key="8">
    <source>
        <dbReference type="Pfam" id="PF02687"/>
    </source>
</evidence>
<feature type="compositionally biased region" description="Acidic residues" evidence="6">
    <location>
        <begin position="588"/>
        <end position="599"/>
    </location>
</feature>
<feature type="compositionally biased region" description="Acidic residues" evidence="6">
    <location>
        <begin position="566"/>
        <end position="576"/>
    </location>
</feature>
<evidence type="ECO:0000313" key="9">
    <source>
        <dbReference type="EMBL" id="PCJ24867.1"/>
    </source>
</evidence>
<keyword evidence="5 7" id="KW-0472">Membrane</keyword>
<evidence type="ECO:0000256" key="4">
    <source>
        <dbReference type="ARBA" id="ARBA00022989"/>
    </source>
</evidence>
<feature type="transmembrane region" description="Helical" evidence="7">
    <location>
        <begin position="435"/>
        <end position="458"/>
    </location>
</feature>
<feature type="transmembrane region" description="Helical" evidence="7">
    <location>
        <begin position="801"/>
        <end position="825"/>
    </location>
</feature>
<evidence type="ECO:0000256" key="3">
    <source>
        <dbReference type="ARBA" id="ARBA00022692"/>
    </source>
</evidence>
<dbReference type="PANTHER" id="PTHR30287">
    <property type="entry name" value="MEMBRANE COMPONENT OF PREDICTED ABC SUPERFAMILY METABOLITE UPTAKE TRANSPORTER"/>
    <property type="match status" value="1"/>
</dbReference>
<feature type="region of interest" description="Disordered" evidence="6">
    <location>
        <begin position="566"/>
        <end position="619"/>
    </location>
</feature>
<dbReference type="Pfam" id="PF02687">
    <property type="entry name" value="FtsX"/>
    <property type="match status" value="2"/>
</dbReference>
<protein>
    <submittedName>
        <fullName evidence="9">Permease</fullName>
    </submittedName>
</protein>
<evidence type="ECO:0000313" key="10">
    <source>
        <dbReference type="Proteomes" id="UP000218327"/>
    </source>
</evidence>
<evidence type="ECO:0000256" key="1">
    <source>
        <dbReference type="ARBA" id="ARBA00004651"/>
    </source>
</evidence>